<dbReference type="PANTHER" id="PTHR43441">
    <property type="entry name" value="RIBOSOMAL-PROTEIN-SERINE ACETYLTRANSFERASE"/>
    <property type="match status" value="1"/>
</dbReference>
<evidence type="ECO:0000259" key="1">
    <source>
        <dbReference type="PROSITE" id="PS51186"/>
    </source>
</evidence>
<dbReference type="Gene3D" id="3.40.630.30">
    <property type="match status" value="1"/>
</dbReference>
<dbReference type="EMBL" id="SGWX01000001">
    <property type="protein sequence ID" value="RZS60550.1"/>
    <property type="molecule type" value="Genomic_DNA"/>
</dbReference>
<reference evidence="2 3" key="1">
    <citation type="submission" date="2019-02" db="EMBL/GenBank/DDBJ databases">
        <title>Sequencing the genomes of 1000 actinobacteria strains.</title>
        <authorList>
            <person name="Klenk H.-P."/>
        </authorList>
    </citation>
    <scope>NUCLEOTIDE SEQUENCE [LARGE SCALE GENOMIC DNA]</scope>
    <source>
        <strain evidence="2 3">DSM 16932</strain>
    </source>
</reference>
<name>A0A4V2EXS9_9MICO</name>
<dbReference type="Proteomes" id="UP000293852">
    <property type="component" value="Unassembled WGS sequence"/>
</dbReference>
<dbReference type="PROSITE" id="PS51186">
    <property type="entry name" value="GNAT"/>
    <property type="match status" value="1"/>
</dbReference>
<dbReference type="PANTHER" id="PTHR43441:SF10">
    <property type="entry name" value="ACETYLTRANSFERASE"/>
    <property type="match status" value="1"/>
</dbReference>
<dbReference type="Pfam" id="PF13302">
    <property type="entry name" value="Acetyltransf_3"/>
    <property type="match status" value="1"/>
</dbReference>
<dbReference type="GO" id="GO:0005737">
    <property type="term" value="C:cytoplasm"/>
    <property type="evidence" value="ECO:0007669"/>
    <property type="project" value="TreeGrafter"/>
</dbReference>
<dbReference type="InterPro" id="IPR000182">
    <property type="entry name" value="GNAT_dom"/>
</dbReference>
<sequence>MTAALGKWHAAPMRPFVLAGDHVRLSTPTTADVDRIHAICQDPDIQRWTTVPSPYRREHAESFVTSIVPAGWEAETAFTWAVRAPGDVLPGDPEPPVLGMVDLRLDDGAPGARSGEFGFWTAPEARGRGLMTQAARLVVDFGLDPEGLGLARAVWRAEVGNWASRRVAWRLGVRVEGQVRGMLTHRGRLVEGWIGTLLPADPREPNEPWPEAR</sequence>
<evidence type="ECO:0000313" key="3">
    <source>
        <dbReference type="Proteomes" id="UP000293852"/>
    </source>
</evidence>
<accession>A0A4V2EXS9</accession>
<proteinExistence type="predicted"/>
<gene>
    <name evidence="2" type="ORF">EV386_0817</name>
</gene>
<dbReference type="InterPro" id="IPR051908">
    <property type="entry name" value="Ribosomal_N-acetyltransferase"/>
</dbReference>
<dbReference type="SUPFAM" id="SSF55729">
    <property type="entry name" value="Acyl-CoA N-acyltransferases (Nat)"/>
    <property type="match status" value="1"/>
</dbReference>
<protein>
    <submittedName>
        <fullName evidence="2">RimJ/RimL family protein N-acetyltransferase</fullName>
    </submittedName>
</protein>
<organism evidence="2 3">
    <name type="scientific">Xylanimonas ulmi</name>
    <dbReference type="NCBI Taxonomy" id="228973"/>
    <lineage>
        <taxon>Bacteria</taxon>
        <taxon>Bacillati</taxon>
        <taxon>Actinomycetota</taxon>
        <taxon>Actinomycetes</taxon>
        <taxon>Micrococcales</taxon>
        <taxon>Promicromonosporaceae</taxon>
        <taxon>Xylanimonas</taxon>
    </lineage>
</organism>
<feature type="domain" description="N-acetyltransferase" evidence="1">
    <location>
        <begin position="23"/>
        <end position="204"/>
    </location>
</feature>
<dbReference type="GO" id="GO:0008999">
    <property type="term" value="F:protein-N-terminal-alanine acetyltransferase activity"/>
    <property type="evidence" value="ECO:0007669"/>
    <property type="project" value="TreeGrafter"/>
</dbReference>
<keyword evidence="3" id="KW-1185">Reference proteome</keyword>
<dbReference type="GO" id="GO:1990189">
    <property type="term" value="F:protein N-terminal-serine acetyltransferase activity"/>
    <property type="evidence" value="ECO:0007669"/>
    <property type="project" value="TreeGrafter"/>
</dbReference>
<dbReference type="AlphaFoldDB" id="A0A4V2EXS9"/>
<keyword evidence="2" id="KW-0808">Transferase</keyword>
<evidence type="ECO:0000313" key="2">
    <source>
        <dbReference type="EMBL" id="RZS60550.1"/>
    </source>
</evidence>
<dbReference type="InterPro" id="IPR016181">
    <property type="entry name" value="Acyl_CoA_acyltransferase"/>
</dbReference>
<comment type="caution">
    <text evidence="2">The sequence shown here is derived from an EMBL/GenBank/DDBJ whole genome shotgun (WGS) entry which is preliminary data.</text>
</comment>